<sequence>MNVLIVEDETAAYKNLKAVVTEIEPSIKLVGYTESIVQTVRWMTNNPAPDLIFMDIHLSDGSAFNIFTAIIIEIPVIFTTAYDEYAIDAFKVNSIDYLLKPIGFDETKRAIEKFQRLQNQDAFSYLSKLPQLVSTEKYPQKMLIPVNNELIPVNVNQVSYFYTTACCTRTVLKDNSSYCYIRALDNIYASLDPNLFFRANKQFVISKDSIKNITIWFDSRLLVTLDTEVPERIFISKNKAALFKKWFTY</sequence>
<dbReference type="PROSITE" id="PS50110">
    <property type="entry name" value="RESPONSE_REGULATORY"/>
    <property type="match status" value="1"/>
</dbReference>
<dbReference type="Gene3D" id="3.40.50.2300">
    <property type="match status" value="1"/>
</dbReference>
<dbReference type="GO" id="GO:0003677">
    <property type="term" value="F:DNA binding"/>
    <property type="evidence" value="ECO:0007669"/>
    <property type="project" value="InterPro"/>
</dbReference>
<dbReference type="InterPro" id="IPR011006">
    <property type="entry name" value="CheY-like_superfamily"/>
</dbReference>
<dbReference type="SMART" id="SM00850">
    <property type="entry name" value="LytTR"/>
    <property type="match status" value="1"/>
</dbReference>
<evidence type="ECO:0000259" key="1">
    <source>
        <dbReference type="PROSITE" id="PS50110"/>
    </source>
</evidence>
<dbReference type="FunFam" id="3.40.50.2300:FF:000361">
    <property type="entry name" value="Two-component system response regulator"/>
    <property type="match status" value="1"/>
</dbReference>
<feature type="domain" description="Response regulatory" evidence="1">
    <location>
        <begin position="2"/>
        <end position="115"/>
    </location>
</feature>
<dbReference type="InterPro" id="IPR007492">
    <property type="entry name" value="LytTR_DNA-bd_dom"/>
</dbReference>
<evidence type="ECO:0000313" key="2">
    <source>
        <dbReference type="EMBL" id="KAA6315592.1"/>
    </source>
</evidence>
<name>A0A5J4Q282_9ZZZZ</name>
<accession>A0A5J4Q282</accession>
<proteinExistence type="predicted"/>
<dbReference type="Pfam" id="PF00072">
    <property type="entry name" value="Response_reg"/>
    <property type="match status" value="1"/>
</dbReference>
<dbReference type="PANTHER" id="PTHR37299:SF1">
    <property type="entry name" value="STAGE 0 SPORULATION PROTEIN A HOMOLOG"/>
    <property type="match status" value="1"/>
</dbReference>
<reference evidence="2" key="1">
    <citation type="submission" date="2019-03" db="EMBL/GenBank/DDBJ databases">
        <title>Single cell metagenomics reveals metabolic interactions within the superorganism composed of flagellate Streblomastix strix and complex community of Bacteroidetes bacteria on its surface.</title>
        <authorList>
            <person name="Treitli S.C."/>
            <person name="Kolisko M."/>
            <person name="Husnik F."/>
            <person name="Keeling P."/>
            <person name="Hampl V."/>
        </authorList>
    </citation>
    <scope>NUCLEOTIDE SEQUENCE</scope>
    <source>
        <strain evidence="2">STM</strain>
    </source>
</reference>
<dbReference type="SMART" id="SM00448">
    <property type="entry name" value="REC"/>
    <property type="match status" value="1"/>
</dbReference>
<organism evidence="2">
    <name type="scientific">termite gut metagenome</name>
    <dbReference type="NCBI Taxonomy" id="433724"/>
    <lineage>
        <taxon>unclassified sequences</taxon>
        <taxon>metagenomes</taxon>
        <taxon>organismal metagenomes</taxon>
    </lineage>
</organism>
<comment type="caution">
    <text evidence="2">The sequence shown here is derived from an EMBL/GenBank/DDBJ whole genome shotgun (WGS) entry which is preliminary data.</text>
</comment>
<dbReference type="Pfam" id="PF04397">
    <property type="entry name" value="LytTR"/>
    <property type="match status" value="1"/>
</dbReference>
<dbReference type="SUPFAM" id="SSF52172">
    <property type="entry name" value="CheY-like"/>
    <property type="match status" value="1"/>
</dbReference>
<dbReference type="GO" id="GO:0000156">
    <property type="term" value="F:phosphorelay response regulator activity"/>
    <property type="evidence" value="ECO:0007669"/>
    <property type="project" value="InterPro"/>
</dbReference>
<dbReference type="AlphaFoldDB" id="A0A5J4Q282"/>
<protein>
    <submittedName>
        <fullName evidence="2">Sensory transduction protein LytR</fullName>
    </submittedName>
</protein>
<gene>
    <name evidence="2" type="ORF">EZS27_033975</name>
</gene>
<dbReference type="InterPro" id="IPR046947">
    <property type="entry name" value="LytR-like"/>
</dbReference>
<dbReference type="EMBL" id="SNRY01005196">
    <property type="protein sequence ID" value="KAA6315592.1"/>
    <property type="molecule type" value="Genomic_DNA"/>
</dbReference>
<dbReference type="PANTHER" id="PTHR37299">
    <property type="entry name" value="TRANSCRIPTIONAL REGULATOR-RELATED"/>
    <property type="match status" value="1"/>
</dbReference>
<dbReference type="InterPro" id="IPR001789">
    <property type="entry name" value="Sig_transdc_resp-reg_receiver"/>
</dbReference>
<dbReference type="Gene3D" id="2.40.50.1020">
    <property type="entry name" value="LytTr DNA-binding domain"/>
    <property type="match status" value="1"/>
</dbReference>